<protein>
    <submittedName>
        <fullName evidence="1">Uncharacterized protein</fullName>
    </submittedName>
</protein>
<organism evidence="1 2">
    <name type="scientific">Mobiluncus mulieris</name>
    <dbReference type="NCBI Taxonomy" id="2052"/>
    <lineage>
        <taxon>Bacteria</taxon>
        <taxon>Bacillati</taxon>
        <taxon>Actinomycetota</taxon>
        <taxon>Actinomycetes</taxon>
        <taxon>Actinomycetales</taxon>
        <taxon>Actinomycetaceae</taxon>
        <taxon>Mobiluncus</taxon>
    </lineage>
</organism>
<dbReference type="Proteomes" id="UP000575397">
    <property type="component" value="Unassembled WGS sequence"/>
</dbReference>
<accession>A0A7Y0YGZ7</accession>
<sequence>MHWLLWRVFQDAYRAVGFDEAIGDAAFEQLVLARIVQPASKADTVRILSRKASKEPSGWSG</sequence>
<evidence type="ECO:0000313" key="2">
    <source>
        <dbReference type="Proteomes" id="UP000575397"/>
    </source>
</evidence>
<proteinExistence type="predicted"/>
<reference evidence="1 2" key="1">
    <citation type="submission" date="2020-04" db="EMBL/GenBank/DDBJ databases">
        <title>Antimicrobial susceptibility and clonality of vaginal-derived multi-drug resistant Mobiluncus isolates in China.</title>
        <authorList>
            <person name="Zhang X."/>
        </authorList>
    </citation>
    <scope>NUCLEOTIDE SEQUENCE [LARGE SCALE GENOMIC DNA]</scope>
    <source>
        <strain evidence="1 2">12</strain>
    </source>
</reference>
<gene>
    <name evidence="1" type="ORF">HHJ77_01485</name>
</gene>
<comment type="caution">
    <text evidence="1">The sequence shown here is derived from an EMBL/GenBank/DDBJ whole genome shotgun (WGS) entry which is preliminary data.</text>
</comment>
<dbReference type="EMBL" id="JABCUS010000002">
    <property type="protein sequence ID" value="NMX02640.1"/>
    <property type="molecule type" value="Genomic_DNA"/>
</dbReference>
<name>A0A7Y0YGZ7_9ACTO</name>
<dbReference type="AlphaFoldDB" id="A0A7Y0YGZ7"/>
<evidence type="ECO:0000313" key="1">
    <source>
        <dbReference type="EMBL" id="NMX02640.1"/>
    </source>
</evidence>
<dbReference type="RefSeq" id="WP_169762152.1">
    <property type="nucleotide sequence ID" value="NZ_JABCUQ010000028.1"/>
</dbReference>